<gene>
    <name evidence="1" type="ORF">BDK51DRAFT_45861</name>
</gene>
<keyword evidence="2" id="KW-1185">Reference proteome</keyword>
<dbReference type="AlphaFoldDB" id="A0A4P9WFU8"/>
<name>A0A4P9WFU8_9FUNG</name>
<sequence length="161" mass="16892">MVPTPPTLVLGVLLLNAVYVGRVLQLLNMSAATPATMRVYDGALNLIAPPTSPATSTPDTNNHTEGINSMFKTYGLTGVKLNGLELDREIVKLKALHGPGGAPETASETGPAPGLVVFLADPVQDAAAQQLVELSRSRFKISFWKPRSSKLVNCSGAAQAV</sequence>
<organism evidence="1 2">
    <name type="scientific">Blyttiomyces helicus</name>
    <dbReference type="NCBI Taxonomy" id="388810"/>
    <lineage>
        <taxon>Eukaryota</taxon>
        <taxon>Fungi</taxon>
        <taxon>Fungi incertae sedis</taxon>
        <taxon>Chytridiomycota</taxon>
        <taxon>Chytridiomycota incertae sedis</taxon>
        <taxon>Chytridiomycetes</taxon>
        <taxon>Chytridiomycetes incertae sedis</taxon>
        <taxon>Blyttiomyces</taxon>
    </lineage>
</organism>
<dbReference type="Proteomes" id="UP000269721">
    <property type="component" value="Unassembled WGS sequence"/>
</dbReference>
<evidence type="ECO:0000313" key="2">
    <source>
        <dbReference type="Proteomes" id="UP000269721"/>
    </source>
</evidence>
<proteinExistence type="predicted"/>
<evidence type="ECO:0000313" key="1">
    <source>
        <dbReference type="EMBL" id="RKO89890.1"/>
    </source>
</evidence>
<accession>A0A4P9WFU8</accession>
<protein>
    <submittedName>
        <fullName evidence="1">Uncharacterized protein</fullName>
    </submittedName>
</protein>
<reference evidence="2" key="1">
    <citation type="journal article" date="2018" name="Nat. Microbiol.">
        <title>Leveraging single-cell genomics to expand the fungal tree of life.</title>
        <authorList>
            <person name="Ahrendt S.R."/>
            <person name="Quandt C.A."/>
            <person name="Ciobanu D."/>
            <person name="Clum A."/>
            <person name="Salamov A."/>
            <person name="Andreopoulos B."/>
            <person name="Cheng J.F."/>
            <person name="Woyke T."/>
            <person name="Pelin A."/>
            <person name="Henrissat B."/>
            <person name="Reynolds N.K."/>
            <person name="Benny G.L."/>
            <person name="Smith M.E."/>
            <person name="James T.Y."/>
            <person name="Grigoriev I.V."/>
        </authorList>
    </citation>
    <scope>NUCLEOTIDE SEQUENCE [LARGE SCALE GENOMIC DNA]</scope>
</reference>
<dbReference type="EMBL" id="KZ995833">
    <property type="protein sequence ID" value="RKO89890.1"/>
    <property type="molecule type" value="Genomic_DNA"/>
</dbReference>